<evidence type="ECO:0000313" key="3">
    <source>
        <dbReference type="Proteomes" id="UP000240042"/>
    </source>
</evidence>
<sequence>MRFAIYGIAGFAVFYLFMKYGFNGLFRSLLSSGMYFLAILVFIWSVTQGNSKK</sequence>
<name>A0A1I1F5E2_BREAD</name>
<accession>A0A1I1F5E2</accession>
<dbReference type="AlphaFoldDB" id="A0A1I1F5E2"/>
<feature type="transmembrane region" description="Helical" evidence="1">
    <location>
        <begin position="28"/>
        <end position="47"/>
    </location>
</feature>
<dbReference type="STRING" id="34097.SAMN02745150_01396"/>
<keyword evidence="1" id="KW-1133">Transmembrane helix</keyword>
<organism evidence="2 3">
    <name type="scientific">Brevinema andersonii</name>
    <dbReference type="NCBI Taxonomy" id="34097"/>
    <lineage>
        <taxon>Bacteria</taxon>
        <taxon>Pseudomonadati</taxon>
        <taxon>Spirochaetota</taxon>
        <taxon>Spirochaetia</taxon>
        <taxon>Brevinematales</taxon>
        <taxon>Brevinemataceae</taxon>
        <taxon>Brevinema</taxon>
    </lineage>
</organism>
<reference evidence="3" key="1">
    <citation type="submission" date="2016-10" db="EMBL/GenBank/DDBJ databases">
        <authorList>
            <person name="Varghese N."/>
            <person name="Submissions S."/>
        </authorList>
    </citation>
    <scope>NUCLEOTIDE SEQUENCE [LARGE SCALE GENOMIC DNA]</scope>
    <source>
        <strain evidence="3">ATCC 43811</strain>
    </source>
</reference>
<dbReference type="Proteomes" id="UP000240042">
    <property type="component" value="Unassembled WGS sequence"/>
</dbReference>
<proteinExistence type="predicted"/>
<keyword evidence="1" id="KW-0472">Membrane</keyword>
<evidence type="ECO:0000313" key="2">
    <source>
        <dbReference type="EMBL" id="SFB94152.1"/>
    </source>
</evidence>
<keyword evidence="3" id="KW-1185">Reference proteome</keyword>
<protein>
    <submittedName>
        <fullName evidence="2">Uncharacterized protein</fullName>
    </submittedName>
</protein>
<feature type="transmembrane region" description="Helical" evidence="1">
    <location>
        <begin position="5"/>
        <end position="22"/>
    </location>
</feature>
<evidence type="ECO:0000256" key="1">
    <source>
        <dbReference type="SAM" id="Phobius"/>
    </source>
</evidence>
<dbReference type="EMBL" id="FOKY01000025">
    <property type="protein sequence ID" value="SFB94152.1"/>
    <property type="molecule type" value="Genomic_DNA"/>
</dbReference>
<gene>
    <name evidence="2" type="ORF">SAMN02745150_01396</name>
</gene>
<keyword evidence="1" id="KW-0812">Transmembrane</keyword>
<dbReference type="RefSeq" id="WP_159428238.1">
    <property type="nucleotide sequence ID" value="NZ_FOKY01000025.1"/>
</dbReference>